<dbReference type="PANTHER" id="PTHR10696:SF56">
    <property type="entry name" value="TAUD_TFDA-LIKE DOMAIN-CONTAINING PROTEIN"/>
    <property type="match status" value="1"/>
</dbReference>
<reference evidence="7 8" key="1">
    <citation type="submission" date="2016-10" db="EMBL/GenBank/DDBJ databases">
        <authorList>
            <person name="de Groot N.N."/>
        </authorList>
    </citation>
    <scope>NUCLEOTIDE SEQUENCE [LARGE SCALE GENOMIC DNA]</scope>
    <source>
        <strain evidence="7 8">CGMCC 4.1877</strain>
    </source>
</reference>
<dbReference type="Gene3D" id="3.60.130.10">
    <property type="entry name" value="Clavaminate synthase-like"/>
    <property type="match status" value="1"/>
</dbReference>
<evidence type="ECO:0000259" key="6">
    <source>
        <dbReference type="Pfam" id="PF02668"/>
    </source>
</evidence>
<dbReference type="AlphaFoldDB" id="A0A1I5DYH2"/>
<dbReference type="PANTHER" id="PTHR10696">
    <property type="entry name" value="GAMMA-BUTYROBETAINE HYDROXYLASE-RELATED"/>
    <property type="match status" value="1"/>
</dbReference>
<dbReference type="SUPFAM" id="SSF51197">
    <property type="entry name" value="Clavaminate synthase-like"/>
    <property type="match status" value="1"/>
</dbReference>
<evidence type="ECO:0000256" key="3">
    <source>
        <dbReference type="ARBA" id="ARBA00023004"/>
    </source>
</evidence>
<evidence type="ECO:0000313" key="8">
    <source>
        <dbReference type="Proteomes" id="UP000199614"/>
    </source>
</evidence>
<dbReference type="GO" id="GO:0017000">
    <property type="term" value="P:antibiotic biosynthetic process"/>
    <property type="evidence" value="ECO:0007669"/>
    <property type="project" value="UniProtKB-KW"/>
</dbReference>
<dbReference type="STRING" id="260086.SAMN05216207_102817"/>
<dbReference type="Proteomes" id="UP000199614">
    <property type="component" value="Unassembled WGS sequence"/>
</dbReference>
<dbReference type="InterPro" id="IPR042098">
    <property type="entry name" value="TauD-like_sf"/>
</dbReference>
<feature type="domain" description="TauD/TfdA-like" evidence="6">
    <location>
        <begin position="32"/>
        <end position="312"/>
    </location>
</feature>
<gene>
    <name evidence="7" type="ORF">SAMN05216207_102817</name>
</gene>
<proteinExistence type="predicted"/>
<keyword evidence="7" id="KW-0223">Dioxygenase</keyword>
<organism evidence="7 8">
    <name type="scientific">Pseudonocardia ammonioxydans</name>
    <dbReference type="NCBI Taxonomy" id="260086"/>
    <lineage>
        <taxon>Bacteria</taxon>
        <taxon>Bacillati</taxon>
        <taxon>Actinomycetota</taxon>
        <taxon>Actinomycetes</taxon>
        <taxon>Pseudonocardiales</taxon>
        <taxon>Pseudonocardiaceae</taxon>
        <taxon>Pseudonocardia</taxon>
    </lineage>
</organism>
<keyword evidence="2" id="KW-0560">Oxidoreductase</keyword>
<comment type="cofactor">
    <cofactor evidence="1">
        <name>Fe(2+)</name>
        <dbReference type="ChEBI" id="CHEBI:29033"/>
    </cofactor>
</comment>
<evidence type="ECO:0000256" key="4">
    <source>
        <dbReference type="ARBA" id="ARBA00023194"/>
    </source>
</evidence>
<evidence type="ECO:0000256" key="1">
    <source>
        <dbReference type="ARBA" id="ARBA00001954"/>
    </source>
</evidence>
<dbReference type="InterPro" id="IPR050411">
    <property type="entry name" value="AlphaKG_dependent_hydroxylases"/>
</dbReference>
<dbReference type="Pfam" id="PF02668">
    <property type="entry name" value="TauD"/>
    <property type="match status" value="1"/>
</dbReference>
<dbReference type="EMBL" id="FOUY01000028">
    <property type="protein sequence ID" value="SFO04242.1"/>
    <property type="molecule type" value="Genomic_DNA"/>
</dbReference>
<evidence type="ECO:0000256" key="5">
    <source>
        <dbReference type="SAM" id="MobiDB-lite"/>
    </source>
</evidence>
<keyword evidence="4" id="KW-0045">Antibiotic biosynthesis</keyword>
<evidence type="ECO:0000256" key="2">
    <source>
        <dbReference type="ARBA" id="ARBA00023002"/>
    </source>
</evidence>
<dbReference type="GO" id="GO:0051213">
    <property type="term" value="F:dioxygenase activity"/>
    <property type="evidence" value="ECO:0007669"/>
    <property type="project" value="UniProtKB-KW"/>
</dbReference>
<keyword evidence="3" id="KW-0408">Iron</keyword>
<accession>A0A1I5DYH2</accession>
<dbReference type="OrthoDB" id="9769888at2"/>
<protein>
    <submittedName>
        <fullName evidence="7">Taurine dioxygenase, alpha-ketoglutarate-dependent</fullName>
    </submittedName>
</protein>
<evidence type="ECO:0000313" key="7">
    <source>
        <dbReference type="EMBL" id="SFO04242.1"/>
    </source>
</evidence>
<dbReference type="InterPro" id="IPR003819">
    <property type="entry name" value="TauD/TfdA-like"/>
</dbReference>
<dbReference type="RefSeq" id="WP_093349384.1">
    <property type="nucleotide sequence ID" value="NZ_FOUY01000028.1"/>
</dbReference>
<name>A0A1I5DYH2_PSUAM</name>
<feature type="region of interest" description="Disordered" evidence="5">
    <location>
        <begin position="1"/>
        <end position="24"/>
    </location>
</feature>
<sequence>MTGSLTGVQLHPGRPPVLDAGPAGDAAGWVERHGEGLRDLVDDHGAVVVRGLGLRTVADVSGVAARLGSGCYVEREAFAARTVLSDGVYSATPWPSRQLMCAHHELSYVLEIPATLMFACLHAPGSGGTTPLVDTARVVEELPADLVERVERQGWILTRSYGDDIGASWEQAFGTADRSEVDWYCRSNGIATEWLTDGGLRTRQRRYGVLIHPVTGERVWFNQIAFLSEYAMDPEVREFLLEMHGPEGLPFTTRFGDGSPIPQDVIDQINAAHDRHAVCEPWQDGDLLVVDNLRVAHGREPYTGEREIVVAMTDGVSVPAFDEEA</sequence>
<keyword evidence="8" id="KW-1185">Reference proteome</keyword>